<dbReference type="InterPro" id="IPR001387">
    <property type="entry name" value="Cro/C1-type_HTH"/>
</dbReference>
<protein>
    <recommendedName>
        <fullName evidence="1">HTH cro/C1-type domain-containing protein</fullName>
    </recommendedName>
</protein>
<organism evidence="2 3">
    <name type="scientific">Actinocatenispora rupis</name>
    <dbReference type="NCBI Taxonomy" id="519421"/>
    <lineage>
        <taxon>Bacteria</taxon>
        <taxon>Bacillati</taxon>
        <taxon>Actinomycetota</taxon>
        <taxon>Actinomycetes</taxon>
        <taxon>Micromonosporales</taxon>
        <taxon>Micromonosporaceae</taxon>
        <taxon>Actinocatenispora</taxon>
    </lineage>
</organism>
<dbReference type="EMBL" id="BOMB01000032">
    <property type="protein sequence ID" value="GID14660.1"/>
    <property type="molecule type" value="Genomic_DNA"/>
</dbReference>
<proteinExistence type="predicted"/>
<dbReference type="Pfam" id="PF13560">
    <property type="entry name" value="HTH_31"/>
    <property type="match status" value="1"/>
</dbReference>
<dbReference type="RefSeq" id="WP_203662503.1">
    <property type="nucleotide sequence ID" value="NZ_BAAAZM010000017.1"/>
</dbReference>
<evidence type="ECO:0000259" key="1">
    <source>
        <dbReference type="PROSITE" id="PS50943"/>
    </source>
</evidence>
<dbReference type="AlphaFoldDB" id="A0A8J3NF94"/>
<name>A0A8J3NF94_9ACTN</name>
<accession>A0A8J3NF94</accession>
<dbReference type="Proteomes" id="UP000612808">
    <property type="component" value="Unassembled WGS sequence"/>
</dbReference>
<evidence type="ECO:0000313" key="2">
    <source>
        <dbReference type="EMBL" id="GID14660.1"/>
    </source>
</evidence>
<evidence type="ECO:0000313" key="3">
    <source>
        <dbReference type="Proteomes" id="UP000612808"/>
    </source>
</evidence>
<gene>
    <name evidence="2" type="ORF">Aru02nite_55490</name>
</gene>
<keyword evidence="3" id="KW-1185">Reference proteome</keyword>
<dbReference type="SUPFAM" id="SSF47413">
    <property type="entry name" value="lambda repressor-like DNA-binding domains"/>
    <property type="match status" value="1"/>
</dbReference>
<dbReference type="InterPro" id="IPR010982">
    <property type="entry name" value="Lambda_DNA-bd_dom_sf"/>
</dbReference>
<feature type="domain" description="HTH cro/C1-type" evidence="1">
    <location>
        <begin position="14"/>
        <end position="69"/>
    </location>
</feature>
<dbReference type="GO" id="GO:0003677">
    <property type="term" value="F:DNA binding"/>
    <property type="evidence" value="ECO:0007669"/>
    <property type="project" value="InterPro"/>
</dbReference>
<dbReference type="CDD" id="cd00093">
    <property type="entry name" value="HTH_XRE"/>
    <property type="match status" value="1"/>
</dbReference>
<comment type="caution">
    <text evidence="2">The sequence shown here is derived from an EMBL/GenBank/DDBJ whole genome shotgun (WGS) entry which is preliminary data.</text>
</comment>
<dbReference type="PROSITE" id="PS50943">
    <property type="entry name" value="HTH_CROC1"/>
    <property type="match status" value="1"/>
</dbReference>
<reference evidence="2" key="1">
    <citation type="submission" date="2021-01" db="EMBL/GenBank/DDBJ databases">
        <title>Whole genome shotgun sequence of Actinocatenispora rupis NBRC 107355.</title>
        <authorList>
            <person name="Komaki H."/>
            <person name="Tamura T."/>
        </authorList>
    </citation>
    <scope>NUCLEOTIDE SEQUENCE</scope>
    <source>
        <strain evidence="2">NBRC 107355</strain>
    </source>
</reference>
<dbReference type="SMART" id="SM00530">
    <property type="entry name" value="HTH_XRE"/>
    <property type="match status" value="1"/>
</dbReference>
<sequence>METEDVVVALGRRLRARRTVRQDTLASTAERAGLSVPYIANLENGRGNPTLAALDRLAAALGARLVVDLADADDQRDGPTDANPPPSLIRFAKSAPFHAAVRRIADATHHPHPVVRERLLAAMTRLGSLAPDGRATDLDWHRVLDAATLIATNG</sequence>
<dbReference type="Gene3D" id="1.10.260.40">
    <property type="entry name" value="lambda repressor-like DNA-binding domains"/>
    <property type="match status" value="1"/>
</dbReference>